<keyword evidence="3" id="KW-0378">Hydrolase</keyword>
<keyword evidence="1" id="KW-0472">Membrane</keyword>
<reference evidence="3 4" key="1">
    <citation type="submission" date="2020-04" db="EMBL/GenBank/DDBJ databases">
        <title>Flammeovirgaceae bacterium KN852 isolated from deep sea.</title>
        <authorList>
            <person name="Zhang D.-C."/>
        </authorList>
    </citation>
    <scope>NUCLEOTIDE SEQUENCE [LARGE SCALE GENOMIC DNA]</scope>
    <source>
        <strain evidence="3 4">KN852</strain>
    </source>
</reference>
<keyword evidence="3" id="KW-0482">Metalloprotease</keyword>
<feature type="transmembrane region" description="Helical" evidence="1">
    <location>
        <begin position="290"/>
        <end position="309"/>
    </location>
</feature>
<dbReference type="GO" id="GO:0080120">
    <property type="term" value="P:CAAX-box protein maturation"/>
    <property type="evidence" value="ECO:0007669"/>
    <property type="project" value="UniProtKB-ARBA"/>
</dbReference>
<dbReference type="InterPro" id="IPR003675">
    <property type="entry name" value="Rce1/LyrA-like_dom"/>
</dbReference>
<evidence type="ECO:0000256" key="1">
    <source>
        <dbReference type="SAM" id="Phobius"/>
    </source>
</evidence>
<dbReference type="GO" id="GO:0008237">
    <property type="term" value="F:metallopeptidase activity"/>
    <property type="evidence" value="ECO:0007669"/>
    <property type="project" value="UniProtKB-KW"/>
</dbReference>
<feature type="transmembrane region" description="Helical" evidence="1">
    <location>
        <begin position="214"/>
        <end position="235"/>
    </location>
</feature>
<organism evidence="3 4">
    <name type="scientific">Marinigracilibium pacificum</name>
    <dbReference type="NCBI Taxonomy" id="2729599"/>
    <lineage>
        <taxon>Bacteria</taxon>
        <taxon>Pseudomonadati</taxon>
        <taxon>Bacteroidota</taxon>
        <taxon>Cytophagia</taxon>
        <taxon>Cytophagales</taxon>
        <taxon>Flammeovirgaceae</taxon>
        <taxon>Marinigracilibium</taxon>
    </lineage>
</organism>
<feature type="transmembrane region" description="Helical" evidence="1">
    <location>
        <begin position="117"/>
        <end position="137"/>
    </location>
</feature>
<feature type="transmembrane region" description="Helical" evidence="1">
    <location>
        <begin position="247"/>
        <end position="274"/>
    </location>
</feature>
<feature type="transmembrane region" description="Helical" evidence="1">
    <location>
        <begin position="20"/>
        <end position="50"/>
    </location>
</feature>
<dbReference type="PANTHER" id="PTHR43592">
    <property type="entry name" value="CAAX AMINO TERMINAL PROTEASE"/>
    <property type="match status" value="1"/>
</dbReference>
<keyword evidence="1" id="KW-1133">Transmembrane helix</keyword>
<dbReference type="RefSeq" id="WP_169677498.1">
    <property type="nucleotide sequence ID" value="NZ_JABBNU010000001.1"/>
</dbReference>
<gene>
    <name evidence="3" type="ORF">HH304_00570</name>
</gene>
<proteinExistence type="predicted"/>
<feature type="transmembrane region" description="Helical" evidence="1">
    <location>
        <begin position="76"/>
        <end position="97"/>
    </location>
</feature>
<feature type="transmembrane region" description="Helical" evidence="1">
    <location>
        <begin position="179"/>
        <end position="202"/>
    </location>
</feature>
<protein>
    <submittedName>
        <fullName evidence="3">CPBP family intramembrane metalloprotease</fullName>
    </submittedName>
</protein>
<evidence type="ECO:0000313" key="4">
    <source>
        <dbReference type="Proteomes" id="UP000559010"/>
    </source>
</evidence>
<name>A0A848J0V0_9BACT</name>
<evidence type="ECO:0000259" key="2">
    <source>
        <dbReference type="Pfam" id="PF02517"/>
    </source>
</evidence>
<accession>A0A848J0V0</accession>
<sequence>MNYLENENIDNKVISPLKYFFDFFTLLCFVIGGMLLIGPIIGIIMAGIYASFAGVDSQSLIEGILSGDLSNTPKTILMLIQAGAALGAFVVAPWIFIRLFEKKRLRDYWRTEINLPLALLVSGVIVIVFMIVDSVIIEWNQNITFPGFLEGFETWAKNKENELADMTELLTTFDSIGEFILGFLVIAVLAAIGEEIVFRGLMQNQLAGFFKNPHVGIFLAAFIFSAIHLQFYGFFPRFLLGLLFGYLYLWSGTLWVPVVAHLVNNGFTLIMVYLHQEELTEANIAEAESAPWYAVVIALIVLIALLKYFRERFYLTKTDI</sequence>
<dbReference type="EMBL" id="JABBNU010000001">
    <property type="protein sequence ID" value="NMM46872.1"/>
    <property type="molecule type" value="Genomic_DNA"/>
</dbReference>
<dbReference type="PANTHER" id="PTHR43592:SF15">
    <property type="entry name" value="CAAX AMINO TERMINAL PROTEASE FAMILY PROTEIN"/>
    <property type="match status" value="1"/>
</dbReference>
<dbReference type="Pfam" id="PF02517">
    <property type="entry name" value="Rce1-like"/>
    <property type="match status" value="1"/>
</dbReference>
<evidence type="ECO:0000313" key="3">
    <source>
        <dbReference type="EMBL" id="NMM46872.1"/>
    </source>
</evidence>
<dbReference type="AlphaFoldDB" id="A0A848J0V0"/>
<feature type="domain" description="CAAX prenyl protease 2/Lysostaphin resistance protein A-like" evidence="2">
    <location>
        <begin position="179"/>
        <end position="266"/>
    </location>
</feature>
<dbReference type="GO" id="GO:0004175">
    <property type="term" value="F:endopeptidase activity"/>
    <property type="evidence" value="ECO:0007669"/>
    <property type="project" value="UniProtKB-ARBA"/>
</dbReference>
<dbReference type="GO" id="GO:0006508">
    <property type="term" value="P:proteolysis"/>
    <property type="evidence" value="ECO:0007669"/>
    <property type="project" value="UniProtKB-KW"/>
</dbReference>
<dbReference type="Proteomes" id="UP000559010">
    <property type="component" value="Unassembled WGS sequence"/>
</dbReference>
<keyword evidence="4" id="KW-1185">Reference proteome</keyword>
<keyword evidence="1" id="KW-0812">Transmembrane</keyword>
<keyword evidence="3" id="KW-0645">Protease</keyword>
<comment type="caution">
    <text evidence="3">The sequence shown here is derived from an EMBL/GenBank/DDBJ whole genome shotgun (WGS) entry which is preliminary data.</text>
</comment>